<protein>
    <recommendedName>
        <fullName evidence="1">Gene product 88 domain-containing protein</fullName>
    </recommendedName>
</protein>
<accession>A0A6J5PJ44</accession>
<evidence type="ECO:0000313" key="6">
    <source>
        <dbReference type="EMBL" id="CAB5227361.1"/>
    </source>
</evidence>
<sequence>MNLTLLSAKTKAAPDEVLGLEENPFSTNKVTGYSLNFPIVGTCQPTKVCGKTCYFGRGPSTWSPSIAKQVRMLNRIQSDPDGLAAQIAEWTLRLRLPFVRWHGGGDMTANSPRCIDGAATKTPDVPHWVVTRLTALAAEIIPRSNVYVHLSVDRVSMDKVEIFRAAARPGLRWHFSYQCDVGEVPPPGIAPVVFRNCYRPQPSENPSKNDCPLKLARRHQWRVRYLP</sequence>
<gene>
    <name evidence="4" type="ORF">UFOVP1073_29</name>
    <name evidence="5" type="ORF">UFOVP1308_68</name>
    <name evidence="6" type="ORF">UFOVP1520_46</name>
    <name evidence="2" type="ORF">UFOVP898_31</name>
    <name evidence="3" type="ORF">UFOVP985_28</name>
</gene>
<dbReference type="EMBL" id="LR796838">
    <property type="protein sequence ID" value="CAB4169188.1"/>
    <property type="molecule type" value="Genomic_DNA"/>
</dbReference>
<dbReference type="InterPro" id="IPR020290">
    <property type="entry name" value="Gp88"/>
</dbReference>
<dbReference type="EMBL" id="LR798377">
    <property type="protein sequence ID" value="CAB5227361.1"/>
    <property type="molecule type" value="Genomic_DNA"/>
</dbReference>
<evidence type="ECO:0000313" key="3">
    <source>
        <dbReference type="EMBL" id="CAB4176398.1"/>
    </source>
</evidence>
<feature type="domain" description="Gene product 88" evidence="1">
    <location>
        <begin position="29"/>
        <end position="160"/>
    </location>
</feature>
<evidence type="ECO:0000313" key="2">
    <source>
        <dbReference type="EMBL" id="CAB4169188.1"/>
    </source>
</evidence>
<dbReference type="EMBL" id="LR797259">
    <property type="protein sequence ID" value="CAB4198319.1"/>
    <property type="molecule type" value="Genomic_DNA"/>
</dbReference>
<dbReference type="Pfam" id="PF17338">
    <property type="entry name" value="GP88"/>
    <property type="match status" value="1"/>
</dbReference>
<dbReference type="EMBL" id="LR796942">
    <property type="protein sequence ID" value="CAB4176398.1"/>
    <property type="molecule type" value="Genomic_DNA"/>
</dbReference>
<dbReference type="EMBL" id="LR797009">
    <property type="protein sequence ID" value="CAB4181383.1"/>
    <property type="molecule type" value="Genomic_DNA"/>
</dbReference>
<organism evidence="2">
    <name type="scientific">uncultured Caudovirales phage</name>
    <dbReference type="NCBI Taxonomy" id="2100421"/>
    <lineage>
        <taxon>Viruses</taxon>
        <taxon>Duplodnaviria</taxon>
        <taxon>Heunggongvirae</taxon>
        <taxon>Uroviricota</taxon>
        <taxon>Caudoviricetes</taxon>
        <taxon>Peduoviridae</taxon>
        <taxon>Maltschvirus</taxon>
        <taxon>Maltschvirus maltsch</taxon>
    </lineage>
</organism>
<reference evidence="2" key="1">
    <citation type="submission" date="2020-05" db="EMBL/GenBank/DDBJ databases">
        <authorList>
            <person name="Chiriac C."/>
            <person name="Salcher M."/>
            <person name="Ghai R."/>
            <person name="Kavagutti S V."/>
        </authorList>
    </citation>
    <scope>NUCLEOTIDE SEQUENCE</scope>
</reference>
<name>A0A6J5PJ44_9CAUD</name>
<proteinExistence type="predicted"/>
<evidence type="ECO:0000313" key="4">
    <source>
        <dbReference type="EMBL" id="CAB4181383.1"/>
    </source>
</evidence>
<evidence type="ECO:0000259" key="1">
    <source>
        <dbReference type="Pfam" id="PF17338"/>
    </source>
</evidence>
<evidence type="ECO:0000313" key="5">
    <source>
        <dbReference type="EMBL" id="CAB4198319.1"/>
    </source>
</evidence>